<dbReference type="EMBL" id="JAIVGD010000018">
    <property type="protein sequence ID" value="KAH0754793.1"/>
    <property type="molecule type" value="Genomic_DNA"/>
</dbReference>
<dbReference type="Pfam" id="PF13952">
    <property type="entry name" value="DUF4216"/>
    <property type="match status" value="1"/>
</dbReference>
<organism evidence="3 4">
    <name type="scientific">Solanum tuberosum</name>
    <name type="common">Potato</name>
    <dbReference type="NCBI Taxonomy" id="4113"/>
    <lineage>
        <taxon>Eukaryota</taxon>
        <taxon>Viridiplantae</taxon>
        <taxon>Streptophyta</taxon>
        <taxon>Embryophyta</taxon>
        <taxon>Tracheophyta</taxon>
        <taxon>Spermatophyta</taxon>
        <taxon>Magnoliopsida</taxon>
        <taxon>eudicotyledons</taxon>
        <taxon>Gunneridae</taxon>
        <taxon>Pentapetalae</taxon>
        <taxon>asterids</taxon>
        <taxon>lamiids</taxon>
        <taxon>Solanales</taxon>
        <taxon>Solanaceae</taxon>
        <taxon>Solanoideae</taxon>
        <taxon>Solaneae</taxon>
        <taxon>Solanum</taxon>
    </lineage>
</organism>
<protein>
    <recommendedName>
        <fullName evidence="2">DUF4216 domain-containing protein</fullName>
    </recommendedName>
</protein>
<dbReference type="PANTHER" id="PTHR48258:SF13">
    <property type="match status" value="1"/>
</dbReference>
<feature type="compositionally biased region" description="Acidic residues" evidence="1">
    <location>
        <begin position="194"/>
        <end position="215"/>
    </location>
</feature>
<evidence type="ECO:0000313" key="4">
    <source>
        <dbReference type="Proteomes" id="UP000826656"/>
    </source>
</evidence>
<dbReference type="Proteomes" id="UP000826656">
    <property type="component" value="Unassembled WGS sequence"/>
</dbReference>
<feature type="region of interest" description="Disordered" evidence="1">
    <location>
        <begin position="174"/>
        <end position="215"/>
    </location>
</feature>
<sequence>MVNGFRFHTKELVRKAQNSGVLVRGDDSDSNKEYYGVLEDIYELRYVGNRKVHLFKCHWWDVARLGRGYKIDKYGFTSVNTHCALNTNEPFVLASQCEQVFYLKDMVDKDWLVVVKTNPRDLFNMPEVEETVMNEEVYQQEEVECNILCPNDHEPAIHVSLYRDDVEPQTVLRTNDQENEEDNFINDNQTDVSGSEETEEELLDDDDGEDSDEYF</sequence>
<feature type="domain" description="DUF4216" evidence="2">
    <location>
        <begin position="43"/>
        <end position="114"/>
    </location>
</feature>
<dbReference type="PANTHER" id="PTHR48258">
    <property type="entry name" value="DUF4218 DOMAIN-CONTAINING PROTEIN-RELATED"/>
    <property type="match status" value="1"/>
</dbReference>
<reference evidence="3 4" key="1">
    <citation type="journal article" date="2021" name="bioRxiv">
        <title>Chromosome-scale and haplotype-resolved genome assembly of a tetraploid potato cultivar.</title>
        <authorList>
            <person name="Sun H."/>
            <person name="Jiao W.-B."/>
            <person name="Krause K."/>
            <person name="Campoy J.A."/>
            <person name="Goel M."/>
            <person name="Folz-Donahue K."/>
            <person name="Kukat C."/>
            <person name="Huettel B."/>
            <person name="Schneeberger K."/>
        </authorList>
    </citation>
    <scope>NUCLEOTIDE SEQUENCE [LARGE SCALE GENOMIC DNA]</scope>
    <source>
        <strain evidence="3">SolTubOtavaFocal</strain>
        <tissue evidence="3">Leaves</tissue>
    </source>
</reference>
<keyword evidence="4" id="KW-1185">Reference proteome</keyword>
<evidence type="ECO:0000259" key="2">
    <source>
        <dbReference type="Pfam" id="PF13952"/>
    </source>
</evidence>
<evidence type="ECO:0000313" key="3">
    <source>
        <dbReference type="EMBL" id="KAH0754793.1"/>
    </source>
</evidence>
<accession>A0ABQ7UUI6</accession>
<evidence type="ECO:0000256" key="1">
    <source>
        <dbReference type="SAM" id="MobiDB-lite"/>
    </source>
</evidence>
<name>A0ABQ7UUI6_SOLTU</name>
<dbReference type="InterPro" id="IPR025312">
    <property type="entry name" value="DUF4216"/>
</dbReference>
<comment type="caution">
    <text evidence="3">The sequence shown here is derived from an EMBL/GenBank/DDBJ whole genome shotgun (WGS) entry which is preliminary data.</text>
</comment>
<proteinExistence type="predicted"/>
<gene>
    <name evidence="3" type="ORF">KY290_025063</name>
</gene>